<dbReference type="EMBL" id="CAJNOL010007300">
    <property type="protein sequence ID" value="CAF1627010.1"/>
    <property type="molecule type" value="Genomic_DNA"/>
</dbReference>
<sequence>MKHFDFDIYSFISMESQMSFLSQEDIQQTFKDFPCTKVISCVDYFHRKRKLGQCHVYSYPFLMKSYEYITNNFPGGYYPHVRIVYLYDEHPFEHEFFRQISLAFPLMSRLTLINDCSQNSKQTININQNFGIIRYYHLIELDIRRCRDDYTEEFLNRKTYLHNSISLHINVESFARITQNFTRNEIRINCSKVNEIFLYGENKYSIQSLQNYFPFAKID</sequence>
<name>A0A816CPC5_9BILA</name>
<proteinExistence type="predicted"/>
<evidence type="ECO:0000313" key="1">
    <source>
        <dbReference type="EMBL" id="CAF1409566.1"/>
    </source>
</evidence>
<evidence type="ECO:0000313" key="2">
    <source>
        <dbReference type="EMBL" id="CAF1627010.1"/>
    </source>
</evidence>
<keyword evidence="3" id="KW-1185">Reference proteome</keyword>
<accession>A0A816CPC5</accession>
<evidence type="ECO:0000313" key="3">
    <source>
        <dbReference type="Proteomes" id="UP000663870"/>
    </source>
</evidence>
<dbReference type="EMBL" id="CAJNOH010005781">
    <property type="protein sequence ID" value="CAF1409566.1"/>
    <property type="molecule type" value="Genomic_DNA"/>
</dbReference>
<organism evidence="2 3">
    <name type="scientific">Rotaria sordida</name>
    <dbReference type="NCBI Taxonomy" id="392033"/>
    <lineage>
        <taxon>Eukaryota</taxon>
        <taxon>Metazoa</taxon>
        <taxon>Spiralia</taxon>
        <taxon>Gnathifera</taxon>
        <taxon>Rotifera</taxon>
        <taxon>Eurotatoria</taxon>
        <taxon>Bdelloidea</taxon>
        <taxon>Philodinida</taxon>
        <taxon>Philodinidae</taxon>
        <taxon>Rotaria</taxon>
    </lineage>
</organism>
<comment type="caution">
    <text evidence="2">The sequence shown here is derived from an EMBL/GenBank/DDBJ whole genome shotgun (WGS) entry which is preliminary data.</text>
</comment>
<dbReference type="AlphaFoldDB" id="A0A816CPC5"/>
<dbReference type="Proteomes" id="UP000663854">
    <property type="component" value="Unassembled WGS sequence"/>
</dbReference>
<protein>
    <submittedName>
        <fullName evidence="2">Uncharacterized protein</fullName>
    </submittedName>
</protein>
<reference evidence="2" key="1">
    <citation type="submission" date="2021-02" db="EMBL/GenBank/DDBJ databases">
        <authorList>
            <person name="Nowell W R."/>
        </authorList>
    </citation>
    <scope>NUCLEOTIDE SEQUENCE</scope>
</reference>
<gene>
    <name evidence="2" type="ORF">JXQ802_LOCUS51297</name>
    <name evidence="1" type="ORF">PYM288_LOCUS35071</name>
</gene>
<dbReference type="Proteomes" id="UP000663870">
    <property type="component" value="Unassembled WGS sequence"/>
</dbReference>